<dbReference type="Proteomes" id="UP001341245">
    <property type="component" value="Unassembled WGS sequence"/>
</dbReference>
<keyword evidence="3" id="KW-1185">Reference proteome</keyword>
<dbReference type="InterPro" id="IPR013240">
    <property type="entry name" value="DNA-dir_RNA_pol1_su_RPA34"/>
</dbReference>
<dbReference type="PANTHER" id="PTHR28155:SF1">
    <property type="entry name" value="DNA-DIRECTED RNA POLYMERASE I SUBUNIT RPA34.5-DOMAIN-CONTAINING PROTEIN"/>
    <property type="match status" value="1"/>
</dbReference>
<reference evidence="2 3" key="1">
    <citation type="submission" date="2023-11" db="EMBL/GenBank/DDBJ databases">
        <title>Draft genome sequence and annotation of the polyextremotolerant black yeast-like fungus Aureobasidium pullulans NRRL 62042.</title>
        <authorList>
            <person name="Dielentheis-Frenken M.R.E."/>
            <person name="Wibberg D."/>
            <person name="Blank L.M."/>
            <person name="Tiso T."/>
        </authorList>
    </citation>
    <scope>NUCLEOTIDE SEQUENCE [LARGE SCALE GENOMIC DNA]</scope>
    <source>
        <strain evidence="2 3">NRRL 62042</strain>
    </source>
</reference>
<dbReference type="Gene3D" id="6.20.250.70">
    <property type="match status" value="1"/>
</dbReference>
<evidence type="ECO:0008006" key="4">
    <source>
        <dbReference type="Google" id="ProtNLM"/>
    </source>
</evidence>
<protein>
    <recommendedName>
        <fullName evidence="4">RNA polymerase I, subunit RPA34.5</fullName>
    </recommendedName>
</protein>
<dbReference type="EMBL" id="JASGXD010000005">
    <property type="protein sequence ID" value="KAK6005896.1"/>
    <property type="molecule type" value="Genomic_DNA"/>
</dbReference>
<feature type="compositionally biased region" description="Basic and acidic residues" evidence="1">
    <location>
        <begin position="1"/>
        <end position="11"/>
    </location>
</feature>
<dbReference type="PANTHER" id="PTHR28155">
    <property type="entry name" value="ACR243WP"/>
    <property type="match status" value="1"/>
</dbReference>
<proteinExistence type="predicted"/>
<feature type="compositionally biased region" description="Basic and acidic residues" evidence="1">
    <location>
        <begin position="25"/>
        <end position="36"/>
    </location>
</feature>
<evidence type="ECO:0000256" key="1">
    <source>
        <dbReference type="SAM" id="MobiDB-lite"/>
    </source>
</evidence>
<feature type="compositionally biased region" description="Basic residues" evidence="1">
    <location>
        <begin position="408"/>
        <end position="422"/>
    </location>
</feature>
<dbReference type="InterPro" id="IPR053263">
    <property type="entry name" value="Euk_RPA34_RNAP_subunit"/>
</dbReference>
<feature type="compositionally biased region" description="Acidic residues" evidence="1">
    <location>
        <begin position="133"/>
        <end position="150"/>
    </location>
</feature>
<sequence>MPKVKETRVALKGDAALKSAPKMSETLRKAPPHSEEVQTVSSDESDSDSSSGHSSGSESDADKRKNTKKPKPSKVKETEPNSPPVPDDSSEEDEDSDSDAAKKAPATVTANGAALKTSKTTKSSKSSEKVSESDDSSEEEESDDSDVEMADADKPAAAPARAAGQAAAPEATKIVPPQPFVPPPGYKALNTKTALAKTVTSLFDPSTLASKQIWHITAPSSVPLSQIKSVSLSAIQSHQTILSHNGTDYNLSEEPTNNARVLVPSSKTDAYTTIEIPVSKSLHLQQTINLPNLSAYQADPTTGSNAAANLKTPAISTPRPQPKGMRMRYKPPGFGDSDPGVIGSSEDESDANAKQTAKEARSKRKRDEEETATSTGKDKKRRKAEEAAEKLTQGTRAEVPETAEEKARKKAEKKDKKKKDKK</sequence>
<name>A0ABR0TN78_AURPU</name>
<feature type="compositionally biased region" description="Acidic residues" evidence="1">
    <location>
        <begin position="88"/>
        <end position="98"/>
    </location>
</feature>
<comment type="caution">
    <text evidence="2">The sequence shown here is derived from an EMBL/GenBank/DDBJ whole genome shotgun (WGS) entry which is preliminary data.</text>
</comment>
<feature type="region of interest" description="Disordered" evidence="1">
    <location>
        <begin position="304"/>
        <end position="422"/>
    </location>
</feature>
<feature type="region of interest" description="Disordered" evidence="1">
    <location>
        <begin position="1"/>
        <end position="179"/>
    </location>
</feature>
<evidence type="ECO:0000313" key="3">
    <source>
        <dbReference type="Proteomes" id="UP001341245"/>
    </source>
</evidence>
<feature type="compositionally biased region" description="Low complexity" evidence="1">
    <location>
        <begin position="48"/>
        <end position="58"/>
    </location>
</feature>
<feature type="compositionally biased region" description="Low complexity" evidence="1">
    <location>
        <begin position="155"/>
        <end position="171"/>
    </location>
</feature>
<gene>
    <name evidence="2" type="ORF">QM012_007538</name>
</gene>
<dbReference type="Pfam" id="PF08208">
    <property type="entry name" value="RNA_polI_A34"/>
    <property type="match status" value="1"/>
</dbReference>
<accession>A0ABR0TN78</accession>
<feature type="compositionally biased region" description="Basic and acidic residues" evidence="1">
    <location>
        <begin position="356"/>
        <end position="368"/>
    </location>
</feature>
<evidence type="ECO:0000313" key="2">
    <source>
        <dbReference type="EMBL" id="KAK6005896.1"/>
    </source>
</evidence>
<organism evidence="2 3">
    <name type="scientific">Aureobasidium pullulans</name>
    <name type="common">Black yeast</name>
    <name type="synonym">Pullularia pullulans</name>
    <dbReference type="NCBI Taxonomy" id="5580"/>
    <lineage>
        <taxon>Eukaryota</taxon>
        <taxon>Fungi</taxon>
        <taxon>Dikarya</taxon>
        <taxon>Ascomycota</taxon>
        <taxon>Pezizomycotina</taxon>
        <taxon>Dothideomycetes</taxon>
        <taxon>Dothideomycetidae</taxon>
        <taxon>Dothideales</taxon>
        <taxon>Saccotheciaceae</taxon>
        <taxon>Aureobasidium</taxon>
    </lineage>
</organism>